<dbReference type="AlphaFoldDB" id="A0A5K3G5D7"/>
<dbReference type="WBParaSite" id="MCU_014632-RA">
    <property type="protein sequence ID" value="MCU_014632-RA"/>
    <property type="gene ID" value="MCU_014632"/>
</dbReference>
<organism evidence="1">
    <name type="scientific">Mesocestoides corti</name>
    <name type="common">Flatworm</name>
    <dbReference type="NCBI Taxonomy" id="53468"/>
    <lineage>
        <taxon>Eukaryota</taxon>
        <taxon>Metazoa</taxon>
        <taxon>Spiralia</taxon>
        <taxon>Lophotrochozoa</taxon>
        <taxon>Platyhelminthes</taxon>
        <taxon>Cestoda</taxon>
        <taxon>Eucestoda</taxon>
        <taxon>Cyclophyllidea</taxon>
        <taxon>Mesocestoididae</taxon>
        <taxon>Mesocestoides</taxon>
    </lineage>
</organism>
<name>A0A5K3G5D7_MESCO</name>
<evidence type="ECO:0000313" key="1">
    <source>
        <dbReference type="WBParaSite" id="MCU_014632-RA"/>
    </source>
</evidence>
<sequence length="55" mass="6069">PRQRSARRPRRWISSSSASTRFSLTSSAGIGAGVARANPRLDRRGGAFLRLWINS</sequence>
<accession>A0A5K3G5D7</accession>
<protein>
    <submittedName>
        <fullName evidence="1">Copper-containing nitrite reductase</fullName>
    </submittedName>
</protein>
<proteinExistence type="predicted"/>
<reference evidence="1" key="1">
    <citation type="submission" date="2019-11" db="UniProtKB">
        <authorList>
            <consortium name="WormBaseParasite"/>
        </authorList>
    </citation>
    <scope>IDENTIFICATION</scope>
</reference>